<keyword evidence="6 12" id="KW-0472">Membrane</keyword>
<dbReference type="InterPro" id="IPR033178">
    <property type="entry name" value="PSD_type1_pro"/>
</dbReference>
<dbReference type="EMBL" id="JAFBFH010000025">
    <property type="protein sequence ID" value="MBM7716342.1"/>
    <property type="molecule type" value="Genomic_DNA"/>
</dbReference>
<dbReference type="PANTHER" id="PTHR10067">
    <property type="entry name" value="PHOSPHATIDYLSERINE DECARBOXYLASE"/>
    <property type="match status" value="1"/>
</dbReference>
<dbReference type="InterPro" id="IPR003817">
    <property type="entry name" value="PS_Dcarbxylase"/>
</dbReference>
<feature type="active site" description="Schiff-base intermediate with substrate; via pyruvic acid; for decarboxylase activity" evidence="12">
    <location>
        <position position="226"/>
    </location>
</feature>
<keyword evidence="5 12" id="KW-0443">Lipid metabolism</keyword>
<accession>A0ABS2R9M0</accession>
<keyword evidence="14" id="KW-1185">Reference proteome</keyword>
<evidence type="ECO:0000256" key="12">
    <source>
        <dbReference type="HAMAP-Rule" id="MF_00662"/>
    </source>
</evidence>
<comment type="cofactor">
    <cofactor evidence="12">
        <name>pyruvate</name>
        <dbReference type="ChEBI" id="CHEBI:15361"/>
    </cofactor>
    <text evidence="12">Binds 1 pyruvoyl group covalently per subunit.</text>
</comment>
<dbReference type="GO" id="GO:0004609">
    <property type="term" value="F:phosphatidylserine decarboxylase activity"/>
    <property type="evidence" value="ECO:0007669"/>
    <property type="project" value="UniProtKB-EC"/>
</dbReference>
<dbReference type="EC" id="4.1.1.65" evidence="12"/>
<feature type="active site" description="Charge relay system; for autoendoproteolytic cleavage activity" evidence="12">
    <location>
        <position position="226"/>
    </location>
</feature>
<evidence type="ECO:0000256" key="3">
    <source>
        <dbReference type="ARBA" id="ARBA00022516"/>
    </source>
</evidence>
<comment type="subunit">
    <text evidence="12">Heterodimer of a large membrane-associated beta subunit and a small pyruvoyl-containing alpha subunit.</text>
</comment>
<dbReference type="Pfam" id="PF02666">
    <property type="entry name" value="PS_Dcarbxylase"/>
    <property type="match status" value="1"/>
</dbReference>
<feature type="chain" id="PRO_5044904131" description="Phosphatidylserine decarboxylase beta chain" evidence="12">
    <location>
        <begin position="1"/>
        <end position="225"/>
    </location>
</feature>
<comment type="PTM">
    <text evidence="12">Is synthesized initially as an inactive proenzyme. Formation of the active enzyme involves a self-maturation process in which the active site pyruvoyl group is generated from an internal serine residue via an autocatalytic post-translational modification. Two non-identical subunits are generated from the proenzyme in this reaction, and the pyruvate is formed at the N-terminus of the alpha chain, which is derived from the carboxyl end of the proenzyme. The autoendoproteolytic cleavage occurs by a canonical serine protease mechanism, in which the side chain hydroxyl group of the serine supplies its oxygen atom to form the C-terminus of the beta chain, while the remainder of the serine residue undergoes an oxidative deamination to produce ammonia and the pyruvoyl prosthetic group on the alpha chain. During this reaction, the Ser that is part of the protease active site of the proenzyme becomes the pyruvoyl prosthetic group, which constitutes an essential element of the active site of the mature decarboxylase.</text>
</comment>
<gene>
    <name evidence="12" type="primary">psd</name>
    <name evidence="13" type="ORF">JOC94_003362</name>
</gene>
<comment type="pathway">
    <text evidence="12">Phospholipid metabolism; phosphatidylethanolamine biosynthesis; phosphatidylethanolamine from CDP-diacylglycerol: step 2/2.</text>
</comment>
<feature type="modified residue" description="Pyruvic acid (Ser); by autocatalysis" evidence="12">
    <location>
        <position position="226"/>
    </location>
</feature>
<reference evidence="13 14" key="1">
    <citation type="submission" date="2021-01" db="EMBL/GenBank/DDBJ databases">
        <title>Genomic Encyclopedia of Type Strains, Phase IV (KMG-IV): sequencing the most valuable type-strain genomes for metagenomic binning, comparative biology and taxonomic classification.</title>
        <authorList>
            <person name="Goeker M."/>
        </authorList>
    </citation>
    <scope>NUCLEOTIDE SEQUENCE [LARGE SCALE GENOMIC DNA]</scope>
    <source>
        <strain evidence="13 14">DSM 105453</strain>
    </source>
</reference>
<comment type="subcellular location">
    <subcellularLocation>
        <location evidence="12">Cell membrane</location>
        <topology evidence="12">Peripheral membrane protein</topology>
    </subcellularLocation>
</comment>
<name>A0ABS2R9M0_9BACI</name>
<evidence type="ECO:0000256" key="6">
    <source>
        <dbReference type="ARBA" id="ARBA00023136"/>
    </source>
</evidence>
<evidence type="ECO:0000256" key="1">
    <source>
        <dbReference type="ARBA" id="ARBA00005189"/>
    </source>
</evidence>
<keyword evidence="3 12" id="KW-0444">Lipid biosynthesis</keyword>
<comment type="pathway">
    <text evidence="1">Lipid metabolism.</text>
</comment>
<feature type="chain" id="PRO_5044904130" description="Phosphatidylserine decarboxylase alpha chain" evidence="12">
    <location>
        <begin position="226"/>
        <end position="264"/>
    </location>
</feature>
<dbReference type="NCBIfam" id="NF002853">
    <property type="entry name" value="PRK03140.1"/>
    <property type="match status" value="1"/>
</dbReference>
<keyword evidence="4 12" id="KW-0210">Decarboxylase</keyword>
<keyword evidence="9 12" id="KW-0456">Lyase</keyword>
<feature type="site" description="Cleavage (non-hydrolytic); by autocatalysis" evidence="12">
    <location>
        <begin position="225"/>
        <end position="226"/>
    </location>
</feature>
<evidence type="ECO:0000256" key="10">
    <source>
        <dbReference type="ARBA" id="ARBA00023264"/>
    </source>
</evidence>
<evidence type="ECO:0000256" key="2">
    <source>
        <dbReference type="ARBA" id="ARBA00022475"/>
    </source>
</evidence>
<evidence type="ECO:0000256" key="11">
    <source>
        <dbReference type="ARBA" id="ARBA00023317"/>
    </source>
</evidence>
<dbReference type="Proteomes" id="UP000823485">
    <property type="component" value="Unassembled WGS sequence"/>
</dbReference>
<evidence type="ECO:0000256" key="8">
    <source>
        <dbReference type="ARBA" id="ARBA00023209"/>
    </source>
</evidence>
<dbReference type="PANTHER" id="PTHR10067:SF6">
    <property type="entry name" value="PHOSPHATIDYLSERINE DECARBOXYLASE PROENZYME, MITOCHONDRIAL"/>
    <property type="match status" value="1"/>
</dbReference>
<keyword evidence="11 12" id="KW-0670">Pyruvate</keyword>
<feature type="active site" description="Charge relay system; for autoendoproteolytic cleavage activity" evidence="12">
    <location>
        <position position="142"/>
    </location>
</feature>
<evidence type="ECO:0000256" key="5">
    <source>
        <dbReference type="ARBA" id="ARBA00023098"/>
    </source>
</evidence>
<comment type="similarity">
    <text evidence="12">Belongs to the phosphatidylserine decarboxylase family. PSD-B subfamily. Prokaryotic type I sub-subfamily.</text>
</comment>
<sequence>MRARLYRFFIELSNGPLTSNALKKFSCSRLSRPFIKSYARVYRINHEEIAGDIGQYPNLHAFFTRKLKETVRPIDERRDIVTSPVDGVLEEVGLIHPTKEMVVKDKTYSVAEILGSQEKAEKFTGGTFMIIYLSPSHYHRIHSPVNGKVESVYSRGSKSYPVNRLGLKYGKSALSKNYRVITEMTTEGGTVAIIKVGAMFINSVVVTNNNKIWQKGEEVAYFSFGSTVILLFEKNRFTLSDDIKPASELKMGAPIGQIYSAHNN</sequence>
<feature type="active site" description="Charge relay system; for autoendoproteolytic cleavage activity" evidence="12">
    <location>
        <position position="86"/>
    </location>
</feature>
<comment type="catalytic activity">
    <reaction evidence="12">
        <text>a 1,2-diacyl-sn-glycero-3-phospho-L-serine + H(+) = a 1,2-diacyl-sn-glycero-3-phosphoethanolamine + CO2</text>
        <dbReference type="Rhea" id="RHEA:20828"/>
        <dbReference type="ChEBI" id="CHEBI:15378"/>
        <dbReference type="ChEBI" id="CHEBI:16526"/>
        <dbReference type="ChEBI" id="CHEBI:57262"/>
        <dbReference type="ChEBI" id="CHEBI:64612"/>
        <dbReference type="EC" id="4.1.1.65"/>
    </reaction>
</comment>
<keyword evidence="10 12" id="KW-1208">Phospholipid metabolism</keyword>
<keyword evidence="8 12" id="KW-0594">Phospholipid biosynthesis</keyword>
<keyword evidence="7 12" id="KW-0865">Zymogen</keyword>
<comment type="function">
    <text evidence="12">Catalyzes the formation of phosphatidylethanolamine (PtdEtn) from phosphatidylserine (PtdSer).</text>
</comment>
<dbReference type="InterPro" id="IPR033177">
    <property type="entry name" value="PSD-B"/>
</dbReference>
<keyword evidence="2 12" id="KW-1003">Cell membrane</keyword>
<dbReference type="HAMAP" id="MF_00662">
    <property type="entry name" value="PS_decarb_PSD_B_type1"/>
    <property type="match status" value="1"/>
</dbReference>
<evidence type="ECO:0000256" key="9">
    <source>
        <dbReference type="ARBA" id="ARBA00023239"/>
    </source>
</evidence>
<dbReference type="RefSeq" id="WP_077110591.1">
    <property type="nucleotide sequence ID" value="NZ_JAFBFH010000025.1"/>
</dbReference>
<dbReference type="NCBIfam" id="TIGR00163">
    <property type="entry name" value="PS_decarb"/>
    <property type="match status" value="1"/>
</dbReference>
<organism evidence="13 14">
    <name type="scientific">Siminovitchia thermophila</name>
    <dbReference type="NCBI Taxonomy" id="1245522"/>
    <lineage>
        <taxon>Bacteria</taxon>
        <taxon>Bacillati</taxon>
        <taxon>Bacillota</taxon>
        <taxon>Bacilli</taxon>
        <taxon>Bacillales</taxon>
        <taxon>Bacillaceae</taxon>
        <taxon>Siminovitchia</taxon>
    </lineage>
</organism>
<comment type="caution">
    <text evidence="13">The sequence shown here is derived from an EMBL/GenBank/DDBJ whole genome shotgun (WGS) entry which is preliminary data.</text>
</comment>
<evidence type="ECO:0000313" key="14">
    <source>
        <dbReference type="Proteomes" id="UP000823485"/>
    </source>
</evidence>
<evidence type="ECO:0000256" key="7">
    <source>
        <dbReference type="ARBA" id="ARBA00023145"/>
    </source>
</evidence>
<evidence type="ECO:0000313" key="13">
    <source>
        <dbReference type="EMBL" id="MBM7716342.1"/>
    </source>
</evidence>
<evidence type="ECO:0000256" key="4">
    <source>
        <dbReference type="ARBA" id="ARBA00022793"/>
    </source>
</evidence>
<protein>
    <recommendedName>
        <fullName evidence="12">Phosphatidylserine decarboxylase proenzyme</fullName>
        <ecNumber evidence="12">4.1.1.65</ecNumber>
    </recommendedName>
    <component>
        <recommendedName>
            <fullName evidence="12">Phosphatidylserine decarboxylase alpha chain</fullName>
        </recommendedName>
    </component>
    <component>
        <recommendedName>
            <fullName evidence="12">Phosphatidylserine decarboxylase beta chain</fullName>
        </recommendedName>
    </component>
</protein>
<proteinExistence type="inferred from homology"/>